<dbReference type="Proteomes" id="UP000593906">
    <property type="component" value="Chromosome 8"/>
</dbReference>
<name>A0A7S7REB2_CRYPV</name>
<evidence type="ECO:0000313" key="2">
    <source>
        <dbReference type="Proteomes" id="UP000593906"/>
    </source>
</evidence>
<dbReference type="OMA" id="CEICKSM"/>
<gene>
    <name evidence="1" type="ORF">CPATCC_003936</name>
</gene>
<dbReference type="AlphaFoldDB" id="A0A7S7REB2"/>
<proteinExistence type="predicted"/>
<protein>
    <submittedName>
        <fullName evidence="1">Uncharacterized protein</fullName>
    </submittedName>
</protein>
<evidence type="ECO:0000313" key="1">
    <source>
        <dbReference type="EMBL" id="QOY39882.1"/>
    </source>
</evidence>
<sequence>MKSYTRDNVVKHMSEIFSDIPDVIIGDIFDYLVKENLKLCKQLSSCDKEYSYENEMNNIINELYEKLSEISIKEGYNDCCQFDFQESSKNSGEFDKQYQDLNNNIDFNRYLNLNFYFNQIQNDELDTYMKDFLKQNNKLSYLSVCTQNQQTSSNPINPLKSSNNNNNSIQRDILKLGKKPWNIFEIQSELIHYEMNIFSSILTKIFNSPRLFKVKEGKNKNWPPEGPGNESNSIQIKDMKLSSRSKESLKEIEILQNQIQDLNLSLKLKYSELNNILNNSNISEYKAIKSQEFKHKINSIKIDRLNLQKRLFNLVFNSQNNYFIDYFSTKSNHNSQVVVDLHNFNRNETINLVIFTIIMIIKYKFQANMEEILSKNIHHFKITQQELELSQKSFKGKFVDIYFCVGIGNHNNFHGNIDSPKLASLIRRISFALNLIWRFGSIGFIIVRIQDNPNWYKFFQEFLE</sequence>
<organism evidence="1 2">
    <name type="scientific">Cryptosporidium parvum</name>
    <dbReference type="NCBI Taxonomy" id="5807"/>
    <lineage>
        <taxon>Eukaryota</taxon>
        <taxon>Sar</taxon>
        <taxon>Alveolata</taxon>
        <taxon>Apicomplexa</taxon>
        <taxon>Conoidasida</taxon>
        <taxon>Coccidia</taxon>
        <taxon>Eucoccidiorida</taxon>
        <taxon>Eimeriorina</taxon>
        <taxon>Cryptosporidiidae</taxon>
        <taxon>Cryptosporidium</taxon>
    </lineage>
</organism>
<reference evidence="1 2" key="1">
    <citation type="submission" date="2019-09" db="EMBL/GenBank/DDBJ databases">
        <title>Consistent, comparative and evidence-based genome assembly and annotation for Cryptosporidium parvum, C. hominis and C. tyzzeri.</title>
        <authorList>
            <person name="Baptista R.P."/>
            <person name="Li Y."/>
            <person name="Sateriale A."/>
            <person name="Ansell B."/>
            <person name="Jex A."/>
            <person name="Sanders M."/>
            <person name="Brooks K."/>
            <person name="Tracey A."/>
            <person name="Berriman M."/>
            <person name="Striepen B."/>
            <person name="Cotton J.A."/>
            <person name="Kissinger J.C."/>
        </authorList>
    </citation>
    <scope>NUCLEOTIDE SEQUENCE [LARGE SCALE GENOMIC DNA]</scope>
    <source>
        <strain evidence="1 2">IOWA-ATCC</strain>
    </source>
</reference>
<accession>A0A7S7REB2</accession>
<dbReference type="VEuPathDB" id="CryptoDB:CPATCC_0001360"/>
<dbReference type="EMBL" id="CP044415">
    <property type="protein sequence ID" value="QOY39882.1"/>
    <property type="molecule type" value="Genomic_DNA"/>
</dbReference>